<sequence>MNLEDAIRILSNSSIQIRSHFADEEFCGEALSFAISVLEKLAERDVMKSNKIDYLYHNIAGTAHDGKHRMSLEEFRRELRVIMEGLTTHTFYIGTGIEKAYFLSKDDVLEMLK</sequence>
<reference evidence="1" key="1">
    <citation type="submission" date="2020-03" db="EMBL/GenBank/DDBJ databases">
        <title>The deep terrestrial virosphere.</title>
        <authorList>
            <person name="Holmfeldt K."/>
            <person name="Nilsson E."/>
            <person name="Simone D."/>
            <person name="Lopez-Fernandez M."/>
            <person name="Wu X."/>
            <person name="de Brujin I."/>
            <person name="Lundin D."/>
            <person name="Andersson A."/>
            <person name="Bertilsson S."/>
            <person name="Dopson M."/>
        </authorList>
    </citation>
    <scope>NUCLEOTIDE SEQUENCE</scope>
    <source>
        <strain evidence="1">MM415B01211</strain>
    </source>
</reference>
<gene>
    <name evidence="1" type="ORF">MM415B01211_0024</name>
</gene>
<dbReference type="EMBL" id="MT141391">
    <property type="protein sequence ID" value="QJA59992.1"/>
    <property type="molecule type" value="Genomic_DNA"/>
</dbReference>
<organism evidence="1">
    <name type="scientific">viral metagenome</name>
    <dbReference type="NCBI Taxonomy" id="1070528"/>
    <lineage>
        <taxon>unclassified sequences</taxon>
        <taxon>metagenomes</taxon>
        <taxon>organismal metagenomes</taxon>
    </lineage>
</organism>
<proteinExistence type="predicted"/>
<protein>
    <submittedName>
        <fullName evidence="1">Uncharacterized protein</fullName>
    </submittedName>
</protein>
<dbReference type="AlphaFoldDB" id="A0A6M3ITV4"/>
<name>A0A6M3ITV4_9ZZZZ</name>
<evidence type="ECO:0000313" key="1">
    <source>
        <dbReference type="EMBL" id="QJA59992.1"/>
    </source>
</evidence>
<accession>A0A6M3ITV4</accession>